<comment type="caution">
    <text evidence="1">The sequence shown here is derived from an EMBL/GenBank/DDBJ whole genome shotgun (WGS) entry which is preliminary data.</text>
</comment>
<dbReference type="AlphaFoldDB" id="A0A8J2NV63"/>
<accession>A0A8J2NV63</accession>
<feature type="non-terminal residue" evidence="1">
    <location>
        <position position="1"/>
    </location>
</feature>
<name>A0A8J2NV63_9HEXA</name>
<reference evidence="1" key="1">
    <citation type="submission" date="2021-06" db="EMBL/GenBank/DDBJ databases">
        <authorList>
            <person name="Hodson N. C."/>
            <person name="Mongue J. A."/>
            <person name="Jaron S. K."/>
        </authorList>
    </citation>
    <scope>NUCLEOTIDE SEQUENCE</scope>
</reference>
<dbReference type="EMBL" id="CAJVCH010033434">
    <property type="protein sequence ID" value="CAG7714122.1"/>
    <property type="molecule type" value="Genomic_DNA"/>
</dbReference>
<proteinExistence type="predicted"/>
<organism evidence="1 2">
    <name type="scientific">Allacma fusca</name>
    <dbReference type="NCBI Taxonomy" id="39272"/>
    <lineage>
        <taxon>Eukaryota</taxon>
        <taxon>Metazoa</taxon>
        <taxon>Ecdysozoa</taxon>
        <taxon>Arthropoda</taxon>
        <taxon>Hexapoda</taxon>
        <taxon>Collembola</taxon>
        <taxon>Symphypleona</taxon>
        <taxon>Sminthuridae</taxon>
        <taxon>Allacma</taxon>
    </lineage>
</organism>
<protein>
    <submittedName>
        <fullName evidence="1">Uncharacterized protein</fullName>
    </submittedName>
</protein>
<evidence type="ECO:0000313" key="1">
    <source>
        <dbReference type="EMBL" id="CAG7714122.1"/>
    </source>
</evidence>
<dbReference type="Proteomes" id="UP000708208">
    <property type="component" value="Unassembled WGS sequence"/>
</dbReference>
<sequence>SAIGGNGILCAGDDHH</sequence>
<keyword evidence="2" id="KW-1185">Reference proteome</keyword>
<evidence type="ECO:0000313" key="2">
    <source>
        <dbReference type="Proteomes" id="UP000708208"/>
    </source>
</evidence>
<gene>
    <name evidence="1" type="ORF">AFUS01_LOCUS5275</name>
</gene>